<comment type="caution">
    <text evidence="5">The sequence shown here is derived from an EMBL/GenBank/DDBJ whole genome shotgun (WGS) entry which is preliminary data.</text>
</comment>
<evidence type="ECO:0000313" key="6">
    <source>
        <dbReference type="Proteomes" id="UP000307790"/>
    </source>
</evidence>
<feature type="domain" description="CusB-like beta-barrel" evidence="3">
    <location>
        <begin position="188"/>
        <end position="262"/>
    </location>
</feature>
<keyword evidence="2" id="KW-0732">Signal</keyword>
<dbReference type="PANTHER" id="PTHR30469:SF11">
    <property type="entry name" value="BLL4320 PROTEIN"/>
    <property type="match status" value="1"/>
</dbReference>
<dbReference type="GO" id="GO:1990281">
    <property type="term" value="C:efflux pump complex"/>
    <property type="evidence" value="ECO:0007669"/>
    <property type="project" value="TreeGrafter"/>
</dbReference>
<sequence>MRVFIFCIAALTLLPNAVFANERKRPPINVITEKVVFEPIKVAIETVGTAEAKKSVNLFPAAADRVVKVAFAPGDFVEKGAVLVELDSRRQVAALQRAKIDLANKRRNFERLIKSKANGAVTESQVDEAQAILDLALVSVAEAEADLEDRSVVAPFSGYLGLTEIEVGDRINQSTLITTIDDREQLFINFTVPESSYNLVGPGTSVTVQPWNSRDTRYIASLDQLDSRIDSQNRTLKVRALLGNSDDIFRPGLSFKVTLNTNGTAYPIIPEAALAWGATGSYVWLVIDGKAHKKNVVIKQRLRGAILVEGELTDGDVLIVEGIQRLRENASVAAESALANR</sequence>
<keyword evidence="6" id="KW-1185">Reference proteome</keyword>
<dbReference type="InterPro" id="IPR058627">
    <property type="entry name" value="MdtA-like_C"/>
</dbReference>
<dbReference type="AlphaFoldDB" id="A0A5R9IZI2"/>
<dbReference type="OrthoDB" id="9806939at2"/>
<dbReference type="SUPFAM" id="SSF111369">
    <property type="entry name" value="HlyD-like secretion proteins"/>
    <property type="match status" value="1"/>
</dbReference>
<evidence type="ECO:0000256" key="1">
    <source>
        <dbReference type="ARBA" id="ARBA00009477"/>
    </source>
</evidence>
<evidence type="ECO:0000313" key="5">
    <source>
        <dbReference type="EMBL" id="TLU67328.1"/>
    </source>
</evidence>
<organism evidence="5 6">
    <name type="scientific">Thalassotalea litorea</name>
    <dbReference type="NCBI Taxonomy" id="2020715"/>
    <lineage>
        <taxon>Bacteria</taxon>
        <taxon>Pseudomonadati</taxon>
        <taxon>Pseudomonadota</taxon>
        <taxon>Gammaproteobacteria</taxon>
        <taxon>Alteromonadales</taxon>
        <taxon>Colwelliaceae</taxon>
        <taxon>Thalassotalea</taxon>
    </lineage>
</organism>
<dbReference type="InterPro" id="IPR006143">
    <property type="entry name" value="RND_pump_MFP"/>
</dbReference>
<dbReference type="Gene3D" id="1.10.287.470">
    <property type="entry name" value="Helix hairpin bin"/>
    <property type="match status" value="1"/>
</dbReference>
<reference evidence="5 6" key="1">
    <citation type="submission" date="2019-05" db="EMBL/GenBank/DDBJ databases">
        <title>Genome sequences of Thalassotalea litorea 1K03283.</title>
        <authorList>
            <person name="Zhang D."/>
        </authorList>
    </citation>
    <scope>NUCLEOTIDE SEQUENCE [LARGE SCALE GENOMIC DNA]</scope>
    <source>
        <strain evidence="5 6">MCCC 1K03283</strain>
    </source>
</reference>
<dbReference type="PANTHER" id="PTHR30469">
    <property type="entry name" value="MULTIDRUG RESISTANCE PROTEIN MDTA"/>
    <property type="match status" value="1"/>
</dbReference>
<evidence type="ECO:0000256" key="2">
    <source>
        <dbReference type="SAM" id="SignalP"/>
    </source>
</evidence>
<dbReference type="NCBIfam" id="TIGR01730">
    <property type="entry name" value="RND_mfp"/>
    <property type="match status" value="1"/>
</dbReference>
<dbReference type="Pfam" id="PF25967">
    <property type="entry name" value="RND-MFP_C"/>
    <property type="match status" value="1"/>
</dbReference>
<feature type="domain" description="Multidrug resistance protein MdtA-like C-terminal permuted SH3" evidence="4">
    <location>
        <begin position="268"/>
        <end position="325"/>
    </location>
</feature>
<feature type="signal peptide" evidence="2">
    <location>
        <begin position="1"/>
        <end position="20"/>
    </location>
</feature>
<dbReference type="GO" id="GO:0015562">
    <property type="term" value="F:efflux transmembrane transporter activity"/>
    <property type="evidence" value="ECO:0007669"/>
    <property type="project" value="TreeGrafter"/>
</dbReference>
<evidence type="ECO:0000259" key="3">
    <source>
        <dbReference type="Pfam" id="PF25954"/>
    </source>
</evidence>
<dbReference type="Gene3D" id="2.40.30.170">
    <property type="match status" value="1"/>
</dbReference>
<dbReference type="Gene3D" id="2.40.420.20">
    <property type="match status" value="1"/>
</dbReference>
<evidence type="ECO:0000259" key="4">
    <source>
        <dbReference type="Pfam" id="PF25967"/>
    </source>
</evidence>
<dbReference type="Proteomes" id="UP000307790">
    <property type="component" value="Unassembled WGS sequence"/>
</dbReference>
<name>A0A5R9IZI2_9GAMM</name>
<dbReference type="Gene3D" id="2.40.50.100">
    <property type="match status" value="1"/>
</dbReference>
<comment type="similarity">
    <text evidence="1">Belongs to the membrane fusion protein (MFP) (TC 8.A.1) family.</text>
</comment>
<dbReference type="RefSeq" id="WP_138318610.1">
    <property type="nucleotide sequence ID" value="NZ_VCBC01000003.1"/>
</dbReference>
<accession>A0A5R9IZI2</accession>
<gene>
    <name evidence="5" type="ORF">FE810_03325</name>
</gene>
<dbReference type="InterPro" id="IPR058792">
    <property type="entry name" value="Beta-barrel_RND_2"/>
</dbReference>
<feature type="chain" id="PRO_5024464865" evidence="2">
    <location>
        <begin position="21"/>
        <end position="341"/>
    </location>
</feature>
<dbReference type="EMBL" id="VCBC01000003">
    <property type="protein sequence ID" value="TLU67328.1"/>
    <property type="molecule type" value="Genomic_DNA"/>
</dbReference>
<dbReference type="Pfam" id="PF25954">
    <property type="entry name" value="Beta-barrel_RND_2"/>
    <property type="match status" value="1"/>
</dbReference>
<protein>
    <submittedName>
        <fullName evidence="5">Efflux RND transporter periplasmic adaptor subunit</fullName>
    </submittedName>
</protein>
<proteinExistence type="inferred from homology"/>